<gene>
    <name evidence="1" type="ORF">QWI16_00095</name>
</gene>
<protein>
    <submittedName>
        <fullName evidence="1">Zinc-dependent peptidase</fullName>
    </submittedName>
</protein>
<name>A0ABT8TAF1_9GAMM</name>
<dbReference type="Gene3D" id="3.40.390.10">
    <property type="entry name" value="Collagenase (Catalytic Domain)"/>
    <property type="match status" value="1"/>
</dbReference>
<evidence type="ECO:0000313" key="1">
    <source>
        <dbReference type="EMBL" id="MDO3380559.1"/>
    </source>
</evidence>
<dbReference type="SUPFAM" id="SSF55486">
    <property type="entry name" value="Metalloproteases ('zincins'), catalytic domain"/>
    <property type="match status" value="1"/>
</dbReference>
<dbReference type="InterPro" id="IPR042252">
    <property type="entry name" value="MtfA_N"/>
</dbReference>
<dbReference type="CDD" id="cd20169">
    <property type="entry name" value="Peptidase_M90_mtfA"/>
    <property type="match status" value="1"/>
</dbReference>
<sequence>MLEWFRRWREERIIKRHPIDERDWQQVLQQLPLLQGLNNQELARLRRLAVLFMHEKDFIGIQGQVLTGNMALLIALQACLPILNLGLEWYRGWRSVIVYPAAFKAARTEVDQYGIAHEVEHSLAGEAWSHGGVILAWNDTARAGIIDGHNLVIHEFVHKLDMLNGAADGFPPLRPGMSASDWTHAFNAAYDDFCARLARGEPLPLDDYAATNPAEFIAVTSEVFFELPAVLKEHYPDVYRHYVDFYQQDPLERLKSAFI</sequence>
<dbReference type="InterPro" id="IPR024079">
    <property type="entry name" value="MetalloPept_cat_dom_sf"/>
</dbReference>
<dbReference type="Pfam" id="PF06167">
    <property type="entry name" value="Peptidase_M90"/>
    <property type="match status" value="1"/>
</dbReference>
<dbReference type="InterPro" id="IPR010384">
    <property type="entry name" value="MtfA_fam"/>
</dbReference>
<comment type="caution">
    <text evidence="1">The sequence shown here is derived from an EMBL/GenBank/DDBJ whole genome shotgun (WGS) entry which is preliminary data.</text>
</comment>
<dbReference type="PANTHER" id="PTHR30164">
    <property type="entry name" value="MTFA PEPTIDASE"/>
    <property type="match status" value="1"/>
</dbReference>
<dbReference type="RefSeq" id="WP_302710683.1">
    <property type="nucleotide sequence ID" value="NZ_JAULRT010000015.1"/>
</dbReference>
<dbReference type="Proteomes" id="UP001168380">
    <property type="component" value="Unassembled WGS sequence"/>
</dbReference>
<dbReference type="Gene3D" id="1.10.472.150">
    <property type="entry name" value="Glucose-regulated metallo-peptidase M90, N-terminal domain"/>
    <property type="match status" value="1"/>
</dbReference>
<reference evidence="1" key="1">
    <citation type="submission" date="2023-07" db="EMBL/GenBank/DDBJ databases">
        <title>Gilvimarinus algae sp. nov., isolated from the surface of Kelp.</title>
        <authorList>
            <person name="Sun Y.Y."/>
            <person name="Gong Y."/>
            <person name="Du Z.J."/>
        </authorList>
    </citation>
    <scope>NUCLEOTIDE SEQUENCE</scope>
    <source>
        <strain evidence="1">SDUM040014</strain>
    </source>
</reference>
<dbReference type="EMBL" id="JAULRT010000015">
    <property type="protein sequence ID" value="MDO3380559.1"/>
    <property type="molecule type" value="Genomic_DNA"/>
</dbReference>
<organism evidence="1 2">
    <name type="scientific">Gilvimarinus algae</name>
    <dbReference type="NCBI Taxonomy" id="3058037"/>
    <lineage>
        <taxon>Bacteria</taxon>
        <taxon>Pseudomonadati</taxon>
        <taxon>Pseudomonadota</taxon>
        <taxon>Gammaproteobacteria</taxon>
        <taxon>Cellvibrionales</taxon>
        <taxon>Cellvibrionaceae</taxon>
        <taxon>Gilvimarinus</taxon>
    </lineage>
</organism>
<evidence type="ECO:0000313" key="2">
    <source>
        <dbReference type="Proteomes" id="UP001168380"/>
    </source>
</evidence>
<proteinExistence type="predicted"/>
<accession>A0ABT8TAF1</accession>
<keyword evidence="2" id="KW-1185">Reference proteome</keyword>
<dbReference type="PANTHER" id="PTHR30164:SF2">
    <property type="entry name" value="PROTEIN MTFA"/>
    <property type="match status" value="1"/>
</dbReference>